<gene>
    <name evidence="2" type="ORF">SAMN05216361_1873</name>
</gene>
<feature type="transmembrane region" description="Helical" evidence="1">
    <location>
        <begin position="12"/>
        <end position="34"/>
    </location>
</feature>
<dbReference type="STRING" id="634436.SAMN05216361_1873"/>
<feature type="transmembrane region" description="Helical" evidence="1">
    <location>
        <begin position="139"/>
        <end position="161"/>
    </location>
</feature>
<evidence type="ECO:0000313" key="3">
    <source>
        <dbReference type="Proteomes" id="UP000184520"/>
    </source>
</evidence>
<reference evidence="3" key="1">
    <citation type="submission" date="2016-11" db="EMBL/GenBank/DDBJ databases">
        <authorList>
            <person name="Varghese N."/>
            <person name="Submissions S."/>
        </authorList>
    </citation>
    <scope>NUCLEOTIDE SEQUENCE [LARGE SCALE GENOMIC DNA]</scope>
    <source>
        <strain evidence="3">CGMCC 1.8995</strain>
    </source>
</reference>
<evidence type="ECO:0000256" key="1">
    <source>
        <dbReference type="SAM" id="Phobius"/>
    </source>
</evidence>
<dbReference type="EMBL" id="FQWD01000003">
    <property type="protein sequence ID" value="SHG33637.1"/>
    <property type="molecule type" value="Genomic_DNA"/>
</dbReference>
<keyword evidence="3" id="KW-1185">Reference proteome</keyword>
<dbReference type="Proteomes" id="UP000184520">
    <property type="component" value="Unassembled WGS sequence"/>
</dbReference>
<keyword evidence="1" id="KW-0472">Membrane</keyword>
<name>A0A1M5IZ73_9ALTE</name>
<feature type="transmembrane region" description="Helical" evidence="1">
    <location>
        <begin position="109"/>
        <end position="127"/>
    </location>
</feature>
<dbReference type="InterPro" id="IPR021306">
    <property type="entry name" value="DUF2878"/>
</dbReference>
<feature type="transmembrane region" description="Helical" evidence="1">
    <location>
        <begin position="75"/>
        <end position="97"/>
    </location>
</feature>
<accession>A0A1M5IZ73</accession>
<dbReference type="Pfam" id="PF11086">
    <property type="entry name" value="DUF2878"/>
    <property type="match status" value="1"/>
</dbReference>
<evidence type="ECO:0000313" key="2">
    <source>
        <dbReference type="EMBL" id="SHG33637.1"/>
    </source>
</evidence>
<dbReference type="AlphaFoldDB" id="A0A1M5IZ73"/>
<protein>
    <recommendedName>
        <fullName evidence="4">DUF2878 domain-containing protein</fullName>
    </recommendedName>
</protein>
<keyword evidence="1" id="KW-0812">Transmembrane</keyword>
<keyword evidence="1" id="KW-1133">Transmembrane helix</keyword>
<dbReference type="RefSeq" id="WP_175555788.1">
    <property type="nucleotide sequence ID" value="NZ_FQWD01000003.1"/>
</dbReference>
<sequence length="178" mass="19456">MKVVVNLVGFQIIWWLMILYQDQYVSIGLLLLIGHLMLIKEHRCESVTLLAVGFIGTLVDSALTLGGVFEFTQNSAVGGIVPIPLWLITLWFGFAATLRHSMSYLSERLLLAGIFGGIGGPLSYVAGERLGAVNFGFSLPVVVALLAAIWALLLPLAFVLVRRLEGRFSSVKIFHNEA</sequence>
<feature type="transmembrane region" description="Helical" evidence="1">
    <location>
        <begin position="46"/>
        <end position="69"/>
    </location>
</feature>
<evidence type="ECO:0008006" key="4">
    <source>
        <dbReference type="Google" id="ProtNLM"/>
    </source>
</evidence>
<proteinExistence type="predicted"/>
<organism evidence="2 3">
    <name type="scientific">Marisediminitalea aggregata</name>
    <dbReference type="NCBI Taxonomy" id="634436"/>
    <lineage>
        <taxon>Bacteria</taxon>
        <taxon>Pseudomonadati</taxon>
        <taxon>Pseudomonadota</taxon>
        <taxon>Gammaproteobacteria</taxon>
        <taxon>Alteromonadales</taxon>
        <taxon>Alteromonadaceae</taxon>
        <taxon>Marisediminitalea</taxon>
    </lineage>
</organism>